<dbReference type="InterPro" id="IPR023100">
    <property type="entry name" value="D-aminoacylase_insert_dom_sf"/>
</dbReference>
<feature type="signal peptide" evidence="1">
    <location>
        <begin position="1"/>
        <end position="26"/>
    </location>
</feature>
<dbReference type="Gene3D" id="2.30.40.10">
    <property type="entry name" value="Urease, subunit C, domain 1"/>
    <property type="match status" value="1"/>
</dbReference>
<evidence type="ECO:0000259" key="2">
    <source>
        <dbReference type="Pfam" id="PF07969"/>
    </source>
</evidence>
<reference evidence="3 4" key="1">
    <citation type="journal article" date="2019" name="Int. J. Syst. Evol. Microbiol.">
        <title>The Global Catalogue of Microorganisms (GCM) 10K type strain sequencing project: providing services to taxonomists for standard genome sequencing and annotation.</title>
        <authorList>
            <consortium name="The Broad Institute Genomics Platform"/>
            <consortium name="The Broad Institute Genome Sequencing Center for Infectious Disease"/>
            <person name="Wu L."/>
            <person name="Ma J."/>
        </authorList>
    </citation>
    <scope>NUCLEOTIDE SEQUENCE [LARGE SCALE GENOMIC DNA]</scope>
    <source>
        <strain evidence="3 4">JCM 15910</strain>
    </source>
</reference>
<dbReference type="EMBL" id="BAAAFE010000009">
    <property type="protein sequence ID" value="GAA0866022.1"/>
    <property type="molecule type" value="Genomic_DNA"/>
</dbReference>
<dbReference type="PANTHER" id="PTHR11647">
    <property type="entry name" value="HYDRANTOINASE/DIHYDROPYRIMIDINASE FAMILY MEMBER"/>
    <property type="match status" value="1"/>
</dbReference>
<dbReference type="Pfam" id="PF07969">
    <property type="entry name" value="Amidohydro_3"/>
    <property type="match status" value="1"/>
</dbReference>
<evidence type="ECO:0000313" key="3">
    <source>
        <dbReference type="EMBL" id="GAA0866022.1"/>
    </source>
</evidence>
<gene>
    <name evidence="3" type="ORF">GCM10009115_26910</name>
</gene>
<sequence>MTLPRPFVLSLMLLGGSMAATPPAAAKGASPAYDLIIRGGTIYDGSGAPPVTGDVAIKGDRIVAVGKVDGTAKREVQARGMAVAPGFINMLSWATESLIADPRSESDIRQGVTLEVMGEGWSMGPYNATMKRQETERQGDIRYTIEWTSLGDYLGWLERRGIATNVASFVGAATVRVHELGEDDVDPNPEQLARMKLLVRQAMNEGALGVGSSLIYAPGSYAETDELAALMTEAGKCGGMYISHMRSEGDRLEQAVDELIEIARRSGAPAEIYHLKMAGRANWGKLDAVVQKIEAARAEGLRITADMYTYTAGATGLDAAMPTWVQAGGLEAWIERLKDPATRARVAAEMQKPGSDWENLYFGAGADKMILTGFKNEALKPLTGKTLAEVAAMRGKSPEETAMDLVIEDGSRVGTVYFLMSEDNVRRQVQLPWMSFGSDAASQSTEGVFLKSGAHPRTYGNFARLLGRYVRDEKLITLEEAVRRLTTLPATNLGIAERGALKPGYYADVVVFDPAAVADRSTFEQPHRYAVGMRDVYVNGVAVLKDGRHSGATPGRAVRGRGWGRCG</sequence>
<dbReference type="SUPFAM" id="SSF51338">
    <property type="entry name" value="Composite domain of metallo-dependent hydrolases"/>
    <property type="match status" value="1"/>
</dbReference>
<dbReference type="SUPFAM" id="SSF51556">
    <property type="entry name" value="Metallo-dependent hydrolases"/>
    <property type="match status" value="1"/>
</dbReference>
<evidence type="ECO:0000313" key="4">
    <source>
        <dbReference type="Proteomes" id="UP001500738"/>
    </source>
</evidence>
<dbReference type="Gene3D" id="3.20.20.140">
    <property type="entry name" value="Metal-dependent hydrolases"/>
    <property type="match status" value="1"/>
</dbReference>
<comment type="caution">
    <text evidence="3">The sequence shown here is derived from an EMBL/GenBank/DDBJ whole genome shotgun (WGS) entry which is preliminary data.</text>
</comment>
<proteinExistence type="predicted"/>
<dbReference type="RefSeq" id="WP_215356117.1">
    <property type="nucleotide sequence ID" value="NZ_BAAAFE010000009.1"/>
</dbReference>
<dbReference type="PANTHER" id="PTHR11647:SF1">
    <property type="entry name" value="COLLAPSIN RESPONSE MEDIATOR PROTEIN"/>
    <property type="match status" value="1"/>
</dbReference>
<evidence type="ECO:0000256" key="1">
    <source>
        <dbReference type="SAM" id="SignalP"/>
    </source>
</evidence>
<accession>A0ABN1M9W4</accession>
<dbReference type="InterPro" id="IPR050378">
    <property type="entry name" value="Metallo-dep_Hydrolases_sf"/>
</dbReference>
<feature type="chain" id="PRO_5047316555" evidence="1">
    <location>
        <begin position="27"/>
        <end position="567"/>
    </location>
</feature>
<dbReference type="InterPro" id="IPR032466">
    <property type="entry name" value="Metal_Hydrolase"/>
</dbReference>
<keyword evidence="4" id="KW-1185">Reference proteome</keyword>
<dbReference type="InterPro" id="IPR011059">
    <property type="entry name" value="Metal-dep_hydrolase_composite"/>
</dbReference>
<protein>
    <submittedName>
        <fullName evidence="3">D-aminoacylase</fullName>
    </submittedName>
</protein>
<dbReference type="InterPro" id="IPR013108">
    <property type="entry name" value="Amidohydro_3"/>
</dbReference>
<dbReference type="CDD" id="cd01297">
    <property type="entry name" value="D-aminoacylase"/>
    <property type="match status" value="1"/>
</dbReference>
<keyword evidence="1" id="KW-0732">Signal</keyword>
<dbReference type="Proteomes" id="UP001500738">
    <property type="component" value="Unassembled WGS sequence"/>
</dbReference>
<organism evidence="3 4">
    <name type="scientific">Sphingopyxis soli</name>
    <dbReference type="NCBI Taxonomy" id="592051"/>
    <lineage>
        <taxon>Bacteria</taxon>
        <taxon>Pseudomonadati</taxon>
        <taxon>Pseudomonadota</taxon>
        <taxon>Alphaproteobacteria</taxon>
        <taxon>Sphingomonadales</taxon>
        <taxon>Sphingomonadaceae</taxon>
        <taxon>Sphingopyxis</taxon>
    </lineage>
</organism>
<dbReference type="Gene3D" id="3.30.1490.130">
    <property type="entry name" value="D-aminoacylase. Domain 3"/>
    <property type="match status" value="1"/>
</dbReference>
<name>A0ABN1M9W4_9SPHN</name>
<feature type="domain" description="Amidohydrolase 3" evidence="2">
    <location>
        <begin position="75"/>
        <end position="543"/>
    </location>
</feature>